<gene>
    <name evidence="1" type="ORF">MHBO_000794</name>
</gene>
<dbReference type="Proteomes" id="UP001439008">
    <property type="component" value="Unassembled WGS sequence"/>
</dbReference>
<organism evidence="1 2">
    <name type="scientific">Bonamia ostreae</name>
    <dbReference type="NCBI Taxonomy" id="126728"/>
    <lineage>
        <taxon>Eukaryota</taxon>
        <taxon>Sar</taxon>
        <taxon>Rhizaria</taxon>
        <taxon>Endomyxa</taxon>
        <taxon>Ascetosporea</taxon>
        <taxon>Haplosporida</taxon>
        <taxon>Bonamia</taxon>
    </lineage>
</organism>
<protein>
    <submittedName>
        <fullName evidence="1">Uncharacterized protein</fullName>
    </submittedName>
</protein>
<name>A0ABV2AGV7_9EUKA</name>
<evidence type="ECO:0000313" key="2">
    <source>
        <dbReference type="Proteomes" id="UP001439008"/>
    </source>
</evidence>
<reference evidence="1 2" key="1">
    <citation type="journal article" date="2024" name="BMC Biol.">
        <title>Comparative genomics of Ascetosporea gives new insight into the evolutionary basis for animal parasitism in Rhizaria.</title>
        <authorList>
            <person name="Hiltunen Thoren M."/>
            <person name="Onut-Brannstrom I."/>
            <person name="Alfjorden A."/>
            <person name="Peckova H."/>
            <person name="Swords F."/>
            <person name="Hooper C."/>
            <person name="Holzer A.S."/>
            <person name="Bass D."/>
            <person name="Burki F."/>
        </authorList>
    </citation>
    <scope>NUCLEOTIDE SEQUENCE [LARGE SCALE GENOMIC DNA]</scope>
    <source>
        <strain evidence="1">20-A016</strain>
    </source>
</reference>
<proteinExistence type="predicted"/>
<dbReference type="SUPFAM" id="SSF47661">
    <property type="entry name" value="t-snare proteins"/>
    <property type="match status" value="1"/>
</dbReference>
<dbReference type="InterPro" id="IPR010989">
    <property type="entry name" value="SNARE"/>
</dbReference>
<accession>A0ABV2AGV7</accession>
<dbReference type="EMBL" id="JBDODL010000151">
    <property type="protein sequence ID" value="MES1918901.1"/>
    <property type="molecule type" value="Genomic_DNA"/>
</dbReference>
<comment type="caution">
    <text evidence="1">The sequence shown here is derived from an EMBL/GenBank/DDBJ whole genome shotgun (WGS) entry which is preliminary data.</text>
</comment>
<sequence>MRKNSENFDSIKQSIEMLLVTLNDKLANLARLVSILNSEESSDSLESAIQEKGITDHLINEVERKIQEIDFIARDNKKTSNKIDIQKIKSFKTKLKHIRKDFRKTVKKFEEGEKTTKRRQNYFFSNIANINSKRLKKN</sequence>
<keyword evidence="2" id="KW-1185">Reference proteome</keyword>
<evidence type="ECO:0000313" key="1">
    <source>
        <dbReference type="EMBL" id="MES1918901.1"/>
    </source>
</evidence>